<evidence type="ECO:0000256" key="1">
    <source>
        <dbReference type="ARBA" id="ARBA00022574"/>
    </source>
</evidence>
<dbReference type="SMART" id="SM00320">
    <property type="entry name" value="WD40"/>
    <property type="match status" value="7"/>
</dbReference>
<evidence type="ECO:0000313" key="6">
    <source>
        <dbReference type="EMBL" id="CAL5132703.1"/>
    </source>
</evidence>
<dbReference type="InterPro" id="IPR001680">
    <property type="entry name" value="WD40_rpt"/>
</dbReference>
<feature type="repeat" description="WD" evidence="3">
    <location>
        <begin position="407"/>
        <end position="448"/>
    </location>
</feature>
<protein>
    <submittedName>
        <fullName evidence="6">Uncharacterized protein</fullName>
    </submittedName>
</protein>
<dbReference type="PANTHER" id="PTHR14604">
    <property type="entry name" value="WD40 REPEAT PF20"/>
    <property type="match status" value="1"/>
</dbReference>
<dbReference type="Pfam" id="PF00400">
    <property type="entry name" value="WD40"/>
    <property type="match status" value="6"/>
</dbReference>
<organism evidence="6 7">
    <name type="scientific">Calicophoron daubneyi</name>
    <name type="common">Rumen fluke</name>
    <name type="synonym">Paramphistomum daubneyi</name>
    <dbReference type="NCBI Taxonomy" id="300641"/>
    <lineage>
        <taxon>Eukaryota</taxon>
        <taxon>Metazoa</taxon>
        <taxon>Spiralia</taxon>
        <taxon>Lophotrochozoa</taxon>
        <taxon>Platyhelminthes</taxon>
        <taxon>Trematoda</taxon>
        <taxon>Digenea</taxon>
        <taxon>Plagiorchiida</taxon>
        <taxon>Pronocephalata</taxon>
        <taxon>Paramphistomoidea</taxon>
        <taxon>Paramphistomidae</taxon>
        <taxon>Calicophoron</taxon>
    </lineage>
</organism>
<dbReference type="EMBL" id="CAXLJL010000134">
    <property type="protein sequence ID" value="CAL5132703.1"/>
    <property type="molecule type" value="Genomic_DNA"/>
</dbReference>
<dbReference type="PROSITE" id="PS00678">
    <property type="entry name" value="WD_REPEATS_1"/>
    <property type="match status" value="2"/>
</dbReference>
<feature type="repeat" description="WD" evidence="3">
    <location>
        <begin position="312"/>
        <end position="353"/>
    </location>
</feature>
<comment type="caution">
    <text evidence="6">The sequence shown here is derived from an EMBL/GenBank/DDBJ whole genome shotgun (WGS) entry which is preliminary data.</text>
</comment>
<dbReference type="AlphaFoldDB" id="A0AAV2TBM3"/>
<sequence>MSKNLQLMKDNKKLGALITQLEDDLKKCKNERDYHILKHRRILQERDELQKKIRRLSSHYAEYEPVLRQLKHKYEVAMKEKTLNRVERDRAIGQAEGLRAALHSLQKLGIVDEGEDPTVSKQKSKDEAKKVNESEQSEQPELLSSAANAESETIVEVKAREHTSKVVSGGGISELPADRHRNPNLLRYQNAAVHIPRTAGRKMNISVKAHESAASFIAVHAQKPWLCTTGDDRKWKLWDSTNLEPLLTVNAHDDWISSVDFHPKDRILTTASGDSTVKLWAFDPTTLDTKLEGLKANRGDENSKSVKNLATLRHHTGAVWSVSWHWDGRFLASSGIDGTVCLWDAETAKKVSSPNVSCQTCRVTFRKHCGSVNSARFLPFGNILVTASTDKTVALWDVRTGICLRTFLGHKNSVNYADFNQQGTCVASCDNSGVIRLWDLRRTEQLDATAEEGQSSRPLTVIDLAKGRKSRLNLGINQVAFELNSEALAGACTDGRVCVVEVTTGQVSSLYGHEDAVQSVAFDYNSDALYSVSNDGRICMWN</sequence>
<dbReference type="InterPro" id="IPR020472">
    <property type="entry name" value="WD40_PAC1"/>
</dbReference>
<evidence type="ECO:0000256" key="4">
    <source>
        <dbReference type="SAM" id="Coils"/>
    </source>
</evidence>
<keyword evidence="2" id="KW-0677">Repeat</keyword>
<dbReference type="InterPro" id="IPR015943">
    <property type="entry name" value="WD40/YVTN_repeat-like_dom_sf"/>
</dbReference>
<evidence type="ECO:0000313" key="7">
    <source>
        <dbReference type="Proteomes" id="UP001497525"/>
    </source>
</evidence>
<dbReference type="Proteomes" id="UP001497525">
    <property type="component" value="Unassembled WGS sequence"/>
</dbReference>
<dbReference type="InterPro" id="IPR050995">
    <property type="entry name" value="WD-F-box_domain-protein"/>
</dbReference>
<accession>A0AAV2TBM3</accession>
<feature type="coiled-coil region" evidence="4">
    <location>
        <begin position="11"/>
        <end position="59"/>
    </location>
</feature>
<feature type="repeat" description="WD" evidence="3">
    <location>
        <begin position="249"/>
        <end position="280"/>
    </location>
</feature>
<dbReference type="PROSITE" id="PS50082">
    <property type="entry name" value="WD_REPEATS_2"/>
    <property type="match status" value="6"/>
</dbReference>
<dbReference type="Gene3D" id="2.130.10.10">
    <property type="entry name" value="YVTN repeat-like/Quinoprotein amine dehydrogenase"/>
    <property type="match status" value="4"/>
</dbReference>
<evidence type="ECO:0000256" key="3">
    <source>
        <dbReference type="PROSITE-ProRule" id="PRU00221"/>
    </source>
</evidence>
<reference evidence="6" key="1">
    <citation type="submission" date="2024-06" db="EMBL/GenBank/DDBJ databases">
        <authorList>
            <person name="Liu X."/>
            <person name="Lenzi L."/>
            <person name="Haldenby T S."/>
            <person name="Uol C."/>
        </authorList>
    </citation>
    <scope>NUCLEOTIDE SEQUENCE</scope>
</reference>
<dbReference type="PANTHER" id="PTHR14604:SF3">
    <property type="entry name" value="SPERM-ASSOCIATED ANTIGEN 16 PROTEIN"/>
    <property type="match status" value="1"/>
</dbReference>
<feature type="region of interest" description="Disordered" evidence="5">
    <location>
        <begin position="112"/>
        <end position="150"/>
    </location>
</feature>
<dbReference type="PRINTS" id="PR00320">
    <property type="entry name" value="GPROTEINBRPT"/>
</dbReference>
<dbReference type="CDD" id="cd00200">
    <property type="entry name" value="WD40"/>
    <property type="match status" value="1"/>
</dbReference>
<keyword evidence="4" id="KW-0175">Coiled coil</keyword>
<name>A0AAV2TBM3_CALDB</name>
<feature type="repeat" description="WD" evidence="3">
    <location>
        <begin position="365"/>
        <end position="406"/>
    </location>
</feature>
<feature type="compositionally biased region" description="Basic and acidic residues" evidence="5">
    <location>
        <begin position="123"/>
        <end position="133"/>
    </location>
</feature>
<feature type="repeat" description="WD" evidence="3">
    <location>
        <begin position="510"/>
        <end position="542"/>
    </location>
</feature>
<dbReference type="PROSITE" id="PS50294">
    <property type="entry name" value="WD_REPEATS_REGION"/>
    <property type="match status" value="5"/>
</dbReference>
<keyword evidence="1 3" id="KW-0853">WD repeat</keyword>
<evidence type="ECO:0000256" key="2">
    <source>
        <dbReference type="ARBA" id="ARBA00022737"/>
    </source>
</evidence>
<dbReference type="InterPro" id="IPR036322">
    <property type="entry name" value="WD40_repeat_dom_sf"/>
</dbReference>
<proteinExistence type="predicted"/>
<dbReference type="SUPFAM" id="SSF50978">
    <property type="entry name" value="WD40 repeat-like"/>
    <property type="match status" value="1"/>
</dbReference>
<dbReference type="InterPro" id="IPR019775">
    <property type="entry name" value="WD40_repeat_CS"/>
</dbReference>
<feature type="repeat" description="WD" evidence="3">
    <location>
        <begin position="207"/>
        <end position="248"/>
    </location>
</feature>
<evidence type="ECO:0000256" key="5">
    <source>
        <dbReference type="SAM" id="MobiDB-lite"/>
    </source>
</evidence>
<gene>
    <name evidence="6" type="ORF">CDAUBV1_LOCUS5544</name>
</gene>